<evidence type="ECO:0000313" key="2">
    <source>
        <dbReference type="Proteomes" id="UP000182915"/>
    </source>
</evidence>
<dbReference type="EMBL" id="LT629971">
    <property type="protein sequence ID" value="SEH48017.1"/>
    <property type="molecule type" value="Genomic_DNA"/>
</dbReference>
<accession>A0A1H6IKZ3</accession>
<sequence>MECKKCHRPLHDCSGCNGGRASGIGGKLTCSKCNSTGVVCSQHGGHWK</sequence>
<evidence type="ECO:0000313" key="1">
    <source>
        <dbReference type="EMBL" id="SEH48017.1"/>
    </source>
</evidence>
<reference evidence="2" key="1">
    <citation type="submission" date="2016-10" db="EMBL/GenBank/DDBJ databases">
        <authorList>
            <person name="Varghese N."/>
            <person name="Submissions S."/>
        </authorList>
    </citation>
    <scope>NUCLEOTIDE SEQUENCE [LARGE SCALE GENOMIC DNA]</scope>
    <source>
        <strain evidence="2">DSM 45405</strain>
    </source>
</reference>
<proteinExistence type="predicted"/>
<dbReference type="AlphaFoldDB" id="A0A1H6IKZ3"/>
<keyword evidence="2" id="KW-1185">Reference proteome</keyword>
<protein>
    <submittedName>
        <fullName evidence="1">Uncharacterized protein</fullName>
    </submittedName>
</protein>
<gene>
    <name evidence="1" type="ORF">SAMN04489835_0297</name>
</gene>
<dbReference type="STRING" id="370526.SAMN04489835_0297"/>
<name>A0A1H6IKZ3_MYCRU</name>
<organism evidence="1 2">
    <name type="scientific">Mycolicibacterium rutilum</name>
    <name type="common">Mycobacterium rutilum</name>
    <dbReference type="NCBI Taxonomy" id="370526"/>
    <lineage>
        <taxon>Bacteria</taxon>
        <taxon>Bacillati</taxon>
        <taxon>Actinomycetota</taxon>
        <taxon>Actinomycetes</taxon>
        <taxon>Mycobacteriales</taxon>
        <taxon>Mycobacteriaceae</taxon>
        <taxon>Mycolicibacterium</taxon>
    </lineage>
</organism>
<dbReference type="Proteomes" id="UP000182915">
    <property type="component" value="Chromosome I"/>
</dbReference>